<dbReference type="PANTHER" id="PTHR10933:SF9">
    <property type="entry name" value="IMMUNOGLOBULIN-BINDING PROTEIN 1"/>
    <property type="match status" value="1"/>
</dbReference>
<dbReference type="InterPro" id="IPR007304">
    <property type="entry name" value="TAP46-like"/>
</dbReference>
<dbReference type="PANTHER" id="PTHR10933">
    <property type="entry name" value="IMMUNOGLOBULIN-BINDING PROTEIN 1"/>
    <property type="match status" value="1"/>
</dbReference>
<feature type="compositionally biased region" description="Basic and acidic residues" evidence="1">
    <location>
        <begin position="186"/>
        <end position="201"/>
    </location>
</feature>
<accession>A0A6A3C4F9</accession>
<evidence type="ECO:0000313" key="2">
    <source>
        <dbReference type="EMBL" id="KAE8723883.1"/>
    </source>
</evidence>
<dbReference type="AlphaFoldDB" id="A0A6A3C4F9"/>
<dbReference type="GO" id="GO:0005829">
    <property type="term" value="C:cytosol"/>
    <property type="evidence" value="ECO:0007669"/>
    <property type="project" value="TreeGrafter"/>
</dbReference>
<dbReference type="Proteomes" id="UP000436088">
    <property type="component" value="Unassembled WGS sequence"/>
</dbReference>
<gene>
    <name evidence="2" type="ORF">F3Y22_tig00011662pilonHSYRG00050</name>
</gene>
<dbReference type="GO" id="GO:0051721">
    <property type="term" value="F:protein phosphatase 2A binding"/>
    <property type="evidence" value="ECO:0007669"/>
    <property type="project" value="TreeGrafter"/>
</dbReference>
<dbReference type="EMBL" id="VEPZ02000502">
    <property type="protein sequence ID" value="KAE8723883.1"/>
    <property type="molecule type" value="Genomic_DNA"/>
</dbReference>
<name>A0A6A3C4F9_HIBSY</name>
<reference evidence="2" key="1">
    <citation type="submission" date="2019-09" db="EMBL/GenBank/DDBJ databases">
        <title>Draft genome information of white flower Hibiscus syriacus.</title>
        <authorList>
            <person name="Kim Y.-M."/>
        </authorList>
    </citation>
    <scope>NUCLEOTIDE SEQUENCE [LARGE SCALE GENOMIC DNA]</scope>
    <source>
        <strain evidence="2">YM2019G1</strain>
    </source>
</reference>
<protein>
    <submittedName>
        <fullName evidence="2">PP2A regulatory subunit TAP46</fullName>
    </submittedName>
</protein>
<evidence type="ECO:0000256" key="1">
    <source>
        <dbReference type="SAM" id="MobiDB-lite"/>
    </source>
</evidence>
<dbReference type="GO" id="GO:0035303">
    <property type="term" value="P:regulation of dephosphorylation"/>
    <property type="evidence" value="ECO:0007669"/>
    <property type="project" value="TreeGrafter"/>
</dbReference>
<sequence length="213" mass="24438">MTYLMLIIEDISRTSLFDKTYWYILKNNIFLVQAWVTTISLAICNDFDLLEMLKKEEEMLSSIKEKQLKEGEREFSEAILDDRTKKAEAWHRDAAARSRYTQPAAPITCATFAQDVIEGRENVSQAHDHEHQPMIFGPQSLICGSLTSERERMAAQARNAKMFEEANSAWYKDKPKMGPNEDEAAVQEKARAWDDWKDENPRGAGNKKLTPCG</sequence>
<proteinExistence type="predicted"/>
<evidence type="ECO:0000313" key="3">
    <source>
        <dbReference type="Proteomes" id="UP000436088"/>
    </source>
</evidence>
<comment type="caution">
    <text evidence="2">The sequence shown here is derived from an EMBL/GenBank/DDBJ whole genome shotgun (WGS) entry which is preliminary data.</text>
</comment>
<organism evidence="2 3">
    <name type="scientific">Hibiscus syriacus</name>
    <name type="common">Rose of Sharon</name>
    <dbReference type="NCBI Taxonomy" id="106335"/>
    <lineage>
        <taxon>Eukaryota</taxon>
        <taxon>Viridiplantae</taxon>
        <taxon>Streptophyta</taxon>
        <taxon>Embryophyta</taxon>
        <taxon>Tracheophyta</taxon>
        <taxon>Spermatophyta</taxon>
        <taxon>Magnoliopsida</taxon>
        <taxon>eudicotyledons</taxon>
        <taxon>Gunneridae</taxon>
        <taxon>Pentapetalae</taxon>
        <taxon>rosids</taxon>
        <taxon>malvids</taxon>
        <taxon>Malvales</taxon>
        <taxon>Malvaceae</taxon>
        <taxon>Malvoideae</taxon>
        <taxon>Hibiscus</taxon>
    </lineage>
</organism>
<dbReference type="GO" id="GO:0009966">
    <property type="term" value="P:regulation of signal transduction"/>
    <property type="evidence" value="ECO:0007669"/>
    <property type="project" value="InterPro"/>
</dbReference>
<keyword evidence="3" id="KW-1185">Reference proteome</keyword>
<dbReference type="Pfam" id="PF04177">
    <property type="entry name" value="TAP42"/>
    <property type="match status" value="1"/>
</dbReference>
<feature type="region of interest" description="Disordered" evidence="1">
    <location>
        <begin position="172"/>
        <end position="213"/>
    </location>
</feature>